<dbReference type="InterPro" id="IPR035965">
    <property type="entry name" value="PAS-like_dom_sf"/>
</dbReference>
<dbReference type="Pfam" id="PF12860">
    <property type="entry name" value="PAS_7"/>
    <property type="match status" value="1"/>
</dbReference>
<dbReference type="EMBL" id="LAZR01001388">
    <property type="protein sequence ID" value="KKN45465.1"/>
    <property type="molecule type" value="Genomic_DNA"/>
</dbReference>
<dbReference type="SUPFAM" id="SSF55785">
    <property type="entry name" value="PYP-like sensor domain (PAS domain)"/>
    <property type="match status" value="2"/>
</dbReference>
<accession>A0A0F9QMQ9</accession>
<sequence length="485" mass="54923">MAYLWLSHEKTSDTASPKESEPKISYLFDHGVLQHASDGIGEFCALEPGFHEWSDLYDFAVEMFPQFPTEPRSGIAGSQYISADDPTTSRQIKISWDQHLCRIVVFDPDKDDPLAETDSRTLLRCLSSGLSIPVWHTNKTGKILWSNNACHELHERVYPGQPCSTQPLFDPVRLEAAKRISVRIASTQKKEWYEISNIEIQGVLCYQAICVTDLVRAEEARRDFVQTLTKTFAHLSIGLAIFDRNNQLALFNPALVDLSSLDAEFLSSRPTLHCFFDRLREIRKMPEPKNYTDWRLAISDLISAAHDGRYEETWSMDTGQTFRVRGRPHPDGATAFLIEDISAEVSLTRSFRAELEQGQSLLDTLEDAIAVFSMAGVLTFSNAAYQQLWQVDPEKTFADVTIYDALQVWKRKCAPNLSWGEIESYVRNIEDRKHWSMPLYLSEGSQMTCSISPITAGATLIRFHMSEKVTAPAVIQDFADTPYGT</sequence>
<evidence type="ECO:0008006" key="2">
    <source>
        <dbReference type="Google" id="ProtNLM"/>
    </source>
</evidence>
<protein>
    <recommendedName>
        <fullName evidence="2">PAS domain-containing protein</fullName>
    </recommendedName>
</protein>
<name>A0A0F9QMQ9_9ZZZZ</name>
<evidence type="ECO:0000313" key="1">
    <source>
        <dbReference type="EMBL" id="KKN45465.1"/>
    </source>
</evidence>
<organism evidence="1">
    <name type="scientific">marine sediment metagenome</name>
    <dbReference type="NCBI Taxonomy" id="412755"/>
    <lineage>
        <taxon>unclassified sequences</taxon>
        <taxon>metagenomes</taxon>
        <taxon>ecological metagenomes</taxon>
    </lineage>
</organism>
<reference evidence="1" key="1">
    <citation type="journal article" date="2015" name="Nature">
        <title>Complex archaea that bridge the gap between prokaryotes and eukaryotes.</title>
        <authorList>
            <person name="Spang A."/>
            <person name="Saw J.H."/>
            <person name="Jorgensen S.L."/>
            <person name="Zaremba-Niedzwiedzka K."/>
            <person name="Martijn J."/>
            <person name="Lind A.E."/>
            <person name="van Eijk R."/>
            <person name="Schleper C."/>
            <person name="Guy L."/>
            <person name="Ettema T.J."/>
        </authorList>
    </citation>
    <scope>NUCLEOTIDE SEQUENCE</scope>
</reference>
<gene>
    <name evidence="1" type="ORF">LCGC14_0682790</name>
</gene>
<comment type="caution">
    <text evidence="1">The sequence shown here is derived from an EMBL/GenBank/DDBJ whole genome shotgun (WGS) entry which is preliminary data.</text>
</comment>
<dbReference type="AlphaFoldDB" id="A0A0F9QMQ9"/>
<proteinExistence type="predicted"/>